<comment type="caution">
    <text evidence="7">The sequence shown here is derived from an EMBL/GenBank/DDBJ whole genome shotgun (WGS) entry which is preliminary data.</text>
</comment>
<protein>
    <submittedName>
        <fullName evidence="7">Synembryn-A</fullName>
    </submittedName>
</protein>
<keyword evidence="3" id="KW-0963">Cytoplasm</keyword>
<evidence type="ECO:0000256" key="6">
    <source>
        <dbReference type="SAM" id="MobiDB-lite"/>
    </source>
</evidence>
<dbReference type="InterPro" id="IPR008376">
    <property type="entry name" value="Chaperone_Ric-8_A/B"/>
</dbReference>
<dbReference type="Proteomes" id="UP000230066">
    <property type="component" value="Unassembled WGS sequence"/>
</dbReference>
<dbReference type="EMBL" id="JXXN02002837">
    <property type="protein sequence ID" value="THD22326.1"/>
    <property type="molecule type" value="Genomic_DNA"/>
</dbReference>
<dbReference type="Gene3D" id="1.25.10.10">
    <property type="entry name" value="Leucine-rich Repeat Variant"/>
    <property type="match status" value="1"/>
</dbReference>
<proteinExistence type="inferred from homology"/>
<gene>
    <name evidence="7" type="ORF">D915_006876</name>
</gene>
<dbReference type="AlphaFoldDB" id="A0A4E0R6E2"/>
<dbReference type="InterPro" id="IPR019318">
    <property type="entry name" value="Gua_nucleotide_exch_fac_Ric8"/>
</dbReference>
<evidence type="ECO:0000256" key="1">
    <source>
        <dbReference type="ARBA" id="ARBA00004544"/>
    </source>
</evidence>
<accession>A0A4E0R6E2</accession>
<evidence type="ECO:0000313" key="8">
    <source>
        <dbReference type="Proteomes" id="UP000230066"/>
    </source>
</evidence>
<dbReference type="Pfam" id="PF10165">
    <property type="entry name" value="Ric8"/>
    <property type="match status" value="1"/>
</dbReference>
<dbReference type="SUPFAM" id="SSF48371">
    <property type="entry name" value="ARM repeat"/>
    <property type="match status" value="1"/>
</dbReference>
<comment type="similarity">
    <text evidence="2">Belongs to the synembryn family.</text>
</comment>
<dbReference type="PANTHER" id="PTHR12425">
    <property type="entry name" value="SYNEMBRYN"/>
    <property type="match status" value="1"/>
</dbReference>
<keyword evidence="4" id="KW-0344">Guanine-nucleotide releasing factor</keyword>
<keyword evidence="8" id="KW-1185">Reference proteome</keyword>
<dbReference type="GO" id="GO:0005085">
    <property type="term" value="F:guanyl-nucleotide exchange factor activity"/>
    <property type="evidence" value="ECO:0007669"/>
    <property type="project" value="UniProtKB-KW"/>
</dbReference>
<dbReference type="GO" id="GO:0001965">
    <property type="term" value="F:G-protein alpha-subunit binding"/>
    <property type="evidence" value="ECO:0007669"/>
    <property type="project" value="TreeGrafter"/>
</dbReference>
<dbReference type="InterPro" id="IPR011989">
    <property type="entry name" value="ARM-like"/>
</dbReference>
<evidence type="ECO:0000256" key="4">
    <source>
        <dbReference type="ARBA" id="ARBA00022658"/>
    </source>
</evidence>
<dbReference type="PRINTS" id="PR01802">
    <property type="entry name" value="SYNEMBRYN"/>
</dbReference>
<comment type="subcellular location">
    <subcellularLocation>
        <location evidence="1">Cytoplasm</location>
        <location evidence="1">Cell cortex</location>
    </subcellularLocation>
</comment>
<name>A0A4E0R6E2_FASHE</name>
<feature type="region of interest" description="Disordered" evidence="6">
    <location>
        <begin position="423"/>
        <end position="460"/>
    </location>
</feature>
<evidence type="ECO:0000256" key="5">
    <source>
        <dbReference type="ARBA" id="ARBA00023186"/>
    </source>
</evidence>
<dbReference type="PANTHER" id="PTHR12425:SF5">
    <property type="entry name" value="SYNEMBRYN"/>
    <property type="match status" value="1"/>
</dbReference>
<evidence type="ECO:0000256" key="3">
    <source>
        <dbReference type="ARBA" id="ARBA00022490"/>
    </source>
</evidence>
<dbReference type="InterPro" id="IPR016024">
    <property type="entry name" value="ARM-type_fold"/>
</dbReference>
<feature type="compositionally biased region" description="Acidic residues" evidence="6">
    <location>
        <begin position="543"/>
        <end position="552"/>
    </location>
</feature>
<keyword evidence="5" id="KW-0143">Chaperone</keyword>
<dbReference type="GO" id="GO:0007186">
    <property type="term" value="P:G protein-coupled receptor signaling pathway"/>
    <property type="evidence" value="ECO:0007669"/>
    <property type="project" value="TreeGrafter"/>
</dbReference>
<evidence type="ECO:0000313" key="7">
    <source>
        <dbReference type="EMBL" id="THD22326.1"/>
    </source>
</evidence>
<sequence length="552" mass="61850">MSVVKSVSLSDFVKTNDSNFTLSHVDCGQKEVILEQCIHGLNTNEFTELTDCLSCVRILSRDENCLDRLAENTTLESLCKFAFQRDEGNDRKKVIEALKALSNIIFKRPSTIPFLRSLGVVKSLTEHLKISVNNTNRNNVLLIDLKLLFILSGLEPEVRSELAKDTEAFALFATLLRSFQADSLSSLDVEIISEALKGAYNIGYALQCDSTQHSTQQFDIFVPVLSELLLGKTTSPREHFQLVNHIVNFLNIVPKRYFRHLLRSSSDRAANTVCNIPAVDVLLEFLSHQLDVLDSKDRPESDTLNLRSDELLCPIFNVLIKGARGSRAIRKYCRLKILPYLGEEVRHLPEEGPTLRNRLCRFLTCPLQGVSELDALLLFVLCKEDIGRAVKYTGFGNFAGFLATHALLGRSSKRHSRVTEMAQVADGSLTSSTNQSSVITEDDSAEEYSTGSSESDTEEYNKLRENINPVTGRWELPHPNPMEGMSEEQKECTAMELVKQIDRLQRSGLIQPGVIGDDGRVRPAEHVLELLENARTQGLSKETDEEEESDDT</sequence>
<feature type="compositionally biased region" description="Polar residues" evidence="6">
    <location>
        <begin position="428"/>
        <end position="439"/>
    </location>
</feature>
<reference evidence="7" key="1">
    <citation type="submission" date="2019-03" db="EMBL/GenBank/DDBJ databases">
        <title>Improved annotation for the trematode Fasciola hepatica.</title>
        <authorList>
            <person name="Choi Y.-J."/>
            <person name="Martin J."/>
            <person name="Mitreva M."/>
        </authorList>
    </citation>
    <scope>NUCLEOTIDE SEQUENCE [LARGE SCALE GENOMIC DNA]</scope>
</reference>
<dbReference type="GO" id="GO:0005938">
    <property type="term" value="C:cell cortex"/>
    <property type="evidence" value="ECO:0007669"/>
    <property type="project" value="UniProtKB-SubCell"/>
</dbReference>
<feature type="region of interest" description="Disordered" evidence="6">
    <location>
        <begin position="532"/>
        <end position="552"/>
    </location>
</feature>
<organism evidence="7 8">
    <name type="scientific">Fasciola hepatica</name>
    <name type="common">Liver fluke</name>
    <dbReference type="NCBI Taxonomy" id="6192"/>
    <lineage>
        <taxon>Eukaryota</taxon>
        <taxon>Metazoa</taxon>
        <taxon>Spiralia</taxon>
        <taxon>Lophotrochozoa</taxon>
        <taxon>Platyhelminthes</taxon>
        <taxon>Trematoda</taxon>
        <taxon>Digenea</taxon>
        <taxon>Plagiorchiida</taxon>
        <taxon>Echinostomata</taxon>
        <taxon>Echinostomatoidea</taxon>
        <taxon>Fasciolidae</taxon>
        <taxon>Fasciola</taxon>
    </lineage>
</organism>
<evidence type="ECO:0000256" key="2">
    <source>
        <dbReference type="ARBA" id="ARBA00009049"/>
    </source>
</evidence>